<dbReference type="Pfam" id="PF00563">
    <property type="entry name" value="EAL"/>
    <property type="match status" value="1"/>
</dbReference>
<gene>
    <name evidence="6" type="ORF">VVD49_12120</name>
</gene>
<accession>A0ABU6K4F6</accession>
<dbReference type="InterPro" id="IPR035965">
    <property type="entry name" value="PAS-like_dom_sf"/>
</dbReference>
<evidence type="ECO:0000259" key="5">
    <source>
        <dbReference type="PROSITE" id="PS50887"/>
    </source>
</evidence>
<feature type="domain" description="PAS" evidence="2">
    <location>
        <begin position="427"/>
        <end position="477"/>
    </location>
</feature>
<dbReference type="PROSITE" id="PS50887">
    <property type="entry name" value="GGDEF"/>
    <property type="match status" value="1"/>
</dbReference>
<dbReference type="SMART" id="SM00052">
    <property type="entry name" value="EAL"/>
    <property type="match status" value="1"/>
</dbReference>
<evidence type="ECO:0000313" key="6">
    <source>
        <dbReference type="EMBL" id="MEC5386474.1"/>
    </source>
</evidence>
<keyword evidence="1" id="KW-0812">Transmembrane</keyword>
<keyword evidence="1" id="KW-0472">Membrane</keyword>
<dbReference type="Proteomes" id="UP001331561">
    <property type="component" value="Unassembled WGS sequence"/>
</dbReference>
<dbReference type="SUPFAM" id="SSF141868">
    <property type="entry name" value="EAL domain-like"/>
    <property type="match status" value="1"/>
</dbReference>
<reference evidence="6 7" key="1">
    <citation type="submission" date="2024-01" db="EMBL/GenBank/DDBJ databases">
        <title>Uliginosibacterium soil sp. nov.</title>
        <authorList>
            <person name="Lv Y."/>
        </authorList>
    </citation>
    <scope>NUCLEOTIDE SEQUENCE [LARGE SCALE GENOMIC DNA]</scope>
    <source>
        <strain evidence="6 7">H3</strain>
    </source>
</reference>
<dbReference type="InterPro" id="IPR000014">
    <property type="entry name" value="PAS"/>
</dbReference>
<dbReference type="SMART" id="SM00091">
    <property type="entry name" value="PAS"/>
    <property type="match status" value="1"/>
</dbReference>
<dbReference type="NCBIfam" id="TIGR00229">
    <property type="entry name" value="sensory_box"/>
    <property type="match status" value="1"/>
</dbReference>
<feature type="transmembrane region" description="Helical" evidence="1">
    <location>
        <begin position="21"/>
        <end position="48"/>
    </location>
</feature>
<dbReference type="InterPro" id="IPR001633">
    <property type="entry name" value="EAL_dom"/>
</dbReference>
<evidence type="ECO:0000259" key="3">
    <source>
        <dbReference type="PROSITE" id="PS50113"/>
    </source>
</evidence>
<dbReference type="SUPFAM" id="SSF55073">
    <property type="entry name" value="Nucleotide cyclase"/>
    <property type="match status" value="1"/>
</dbReference>
<dbReference type="SUPFAM" id="SSF55785">
    <property type="entry name" value="PYP-like sensor domain (PAS domain)"/>
    <property type="match status" value="1"/>
</dbReference>
<dbReference type="CDD" id="cd01948">
    <property type="entry name" value="EAL"/>
    <property type="match status" value="1"/>
</dbReference>
<dbReference type="PROSITE" id="PS50883">
    <property type="entry name" value="EAL"/>
    <property type="match status" value="1"/>
</dbReference>
<dbReference type="Gene3D" id="3.30.70.270">
    <property type="match status" value="1"/>
</dbReference>
<keyword evidence="7" id="KW-1185">Reference proteome</keyword>
<dbReference type="Gene3D" id="3.20.20.450">
    <property type="entry name" value="EAL domain"/>
    <property type="match status" value="1"/>
</dbReference>
<dbReference type="Pfam" id="PF13426">
    <property type="entry name" value="PAS_9"/>
    <property type="match status" value="1"/>
</dbReference>
<dbReference type="Gene3D" id="3.30.450.20">
    <property type="entry name" value="PAS domain"/>
    <property type="match status" value="1"/>
</dbReference>
<dbReference type="InterPro" id="IPR035919">
    <property type="entry name" value="EAL_sf"/>
</dbReference>
<dbReference type="RefSeq" id="WP_327599439.1">
    <property type="nucleotide sequence ID" value="NZ_JAYXHS010000002.1"/>
</dbReference>
<evidence type="ECO:0000259" key="4">
    <source>
        <dbReference type="PROSITE" id="PS50883"/>
    </source>
</evidence>
<name>A0ABU6K4F6_9RHOO</name>
<feature type="domain" description="EAL" evidence="4">
    <location>
        <begin position="719"/>
        <end position="973"/>
    </location>
</feature>
<keyword evidence="1" id="KW-1133">Transmembrane helix</keyword>
<dbReference type="CDD" id="cd00130">
    <property type="entry name" value="PAS"/>
    <property type="match status" value="1"/>
</dbReference>
<dbReference type="PROSITE" id="PS50113">
    <property type="entry name" value="PAC"/>
    <property type="match status" value="1"/>
</dbReference>
<dbReference type="InterPro" id="IPR043128">
    <property type="entry name" value="Rev_trsase/Diguanyl_cyclase"/>
</dbReference>
<sequence>MNFILRPVEALLQRLSLERKVLVLLGFSMGLVMLVSAVLMAWGVLVYYELSVSRSFDNVQAELGTALKRQVAQSQRIVSELAADSTLALRLDSITALYGRRDINAADFIADQQAIVLRLAHVGFTLKALVVAYDRDGEPLGYFDSRGEHFAMGRFTSPLFGQITTGGAEPLPTNAGAGPLRPVLRSELALPAYDRGLLWRMVDGELTQAAVAPVVAQFDDKRRQVGYVGIFVTKVSEDIKEAAAREGFETLWLLPGNRRLGDVTQIPEDEVLREAPDLATQVYTNHPVTTAASLGRFGNWRNYGRAFALSFVPEFSGGRGRLILLHDKATMRLRALLVFLAALFVPLLACALAAVPCLRLARRYIVKPVVELAGEIDAVKDGRYVRNEAEKPMLPENDEVVHVHRVLGELADELGRRERESWIWTSVFRKTREAIFVTDLEGNVVYVNQAFTDVSGTTEEEAVDRPASFLRTGLHDEAFYEEMWQALRVHGHWAGEVWDQRRDGTAYPQWLSMSPVTNRDGAITNYAGIFSDISERKAQEERISYMAHHDTLTGLPNRAMLMERLRVALLHAEREGHQVAVLFIDLDRFKIINDTLGHSVGDGLLQTVAERLKRAVRASDTVSRLGGDEFIVMLYKVRSIQDAERVAEHILGVLAPTARVEGHELAITPSIGIAAYPENGVDADELIRNADVAMYHAKAQGRNNYQLFEPSLSETAVESLSLEHALRCAADRDEFTLYYQPQIEVATRKLVGVEALIRWESEEFGVVPPGKFIRIAEECGLILQIGDWVLRESCRQRAEWNADGIGSFPVAVNVSALQFRQPEFVRRVEEAMQLYGIKAEQLELELTESIVMHESGVTAAALEKLKTMGISLAIDDFGTGYSSLGYLKHLPIQKLKVDGSFIRGIETDKADRAIVEAIVSLGRALNLTLVAEGVEQRSTITLLGKLGCHVAQGYLYCRPLPPEDFVAWYREFCGEGKRLSVA</sequence>
<evidence type="ECO:0000256" key="1">
    <source>
        <dbReference type="SAM" id="Phobius"/>
    </source>
</evidence>
<dbReference type="PANTHER" id="PTHR44757:SF2">
    <property type="entry name" value="BIOFILM ARCHITECTURE MAINTENANCE PROTEIN MBAA"/>
    <property type="match status" value="1"/>
</dbReference>
<dbReference type="InterPro" id="IPR052155">
    <property type="entry name" value="Biofilm_reg_signaling"/>
</dbReference>
<proteinExistence type="predicted"/>
<feature type="domain" description="PAC" evidence="3">
    <location>
        <begin position="493"/>
        <end position="545"/>
    </location>
</feature>
<feature type="transmembrane region" description="Helical" evidence="1">
    <location>
        <begin position="335"/>
        <end position="358"/>
    </location>
</feature>
<dbReference type="InterPro" id="IPR000700">
    <property type="entry name" value="PAS-assoc_C"/>
</dbReference>
<dbReference type="CDD" id="cd01949">
    <property type="entry name" value="GGDEF"/>
    <property type="match status" value="1"/>
</dbReference>
<organism evidence="6 7">
    <name type="scientific">Uliginosibacterium silvisoli</name>
    <dbReference type="NCBI Taxonomy" id="3114758"/>
    <lineage>
        <taxon>Bacteria</taxon>
        <taxon>Pseudomonadati</taxon>
        <taxon>Pseudomonadota</taxon>
        <taxon>Betaproteobacteria</taxon>
        <taxon>Rhodocyclales</taxon>
        <taxon>Zoogloeaceae</taxon>
        <taxon>Uliginosibacterium</taxon>
    </lineage>
</organism>
<comment type="caution">
    <text evidence="6">The sequence shown here is derived from an EMBL/GenBank/DDBJ whole genome shotgun (WGS) entry which is preliminary data.</text>
</comment>
<evidence type="ECO:0000313" key="7">
    <source>
        <dbReference type="Proteomes" id="UP001331561"/>
    </source>
</evidence>
<dbReference type="Pfam" id="PF00990">
    <property type="entry name" value="GGDEF"/>
    <property type="match status" value="1"/>
</dbReference>
<feature type="domain" description="GGDEF" evidence="5">
    <location>
        <begin position="577"/>
        <end position="710"/>
    </location>
</feature>
<dbReference type="SMART" id="SM00267">
    <property type="entry name" value="GGDEF"/>
    <property type="match status" value="1"/>
</dbReference>
<dbReference type="PROSITE" id="PS50112">
    <property type="entry name" value="PAS"/>
    <property type="match status" value="1"/>
</dbReference>
<dbReference type="EMBL" id="JAYXHS010000002">
    <property type="protein sequence ID" value="MEC5386474.1"/>
    <property type="molecule type" value="Genomic_DNA"/>
</dbReference>
<dbReference type="InterPro" id="IPR000160">
    <property type="entry name" value="GGDEF_dom"/>
</dbReference>
<evidence type="ECO:0000259" key="2">
    <source>
        <dbReference type="PROSITE" id="PS50112"/>
    </source>
</evidence>
<dbReference type="InterPro" id="IPR029787">
    <property type="entry name" value="Nucleotide_cyclase"/>
</dbReference>
<dbReference type="PANTHER" id="PTHR44757">
    <property type="entry name" value="DIGUANYLATE CYCLASE DGCP"/>
    <property type="match status" value="1"/>
</dbReference>
<protein>
    <submittedName>
        <fullName evidence="6">EAL domain-containing protein</fullName>
    </submittedName>
</protein>
<dbReference type="NCBIfam" id="TIGR00254">
    <property type="entry name" value="GGDEF"/>
    <property type="match status" value="1"/>
</dbReference>